<dbReference type="Gene3D" id="1.10.10.60">
    <property type="entry name" value="Homeodomain-like"/>
    <property type="match status" value="3"/>
</dbReference>
<organism evidence="5 6">
    <name type="scientific">Peptoniphilus asaccharolyticus DSM 20463</name>
    <dbReference type="NCBI Taxonomy" id="573058"/>
    <lineage>
        <taxon>Bacteria</taxon>
        <taxon>Bacillati</taxon>
        <taxon>Bacillota</taxon>
        <taxon>Tissierellia</taxon>
        <taxon>Tissierellales</taxon>
        <taxon>Peptoniphilaceae</taxon>
        <taxon>Peptoniphilus</taxon>
    </lineage>
</organism>
<feature type="domain" description="HTH araC/xylS-type" evidence="4">
    <location>
        <begin position="191"/>
        <end position="289"/>
    </location>
</feature>
<evidence type="ECO:0000256" key="2">
    <source>
        <dbReference type="ARBA" id="ARBA00023125"/>
    </source>
</evidence>
<dbReference type="InterPro" id="IPR018062">
    <property type="entry name" value="HTH_AraC-typ_CS"/>
</dbReference>
<dbReference type="InterPro" id="IPR011051">
    <property type="entry name" value="RmlC_Cupin_sf"/>
</dbReference>
<gene>
    <name evidence="5" type="ORF">SAMN00017477_1434</name>
</gene>
<dbReference type="STRING" id="573058.SAMN00017477_1434"/>
<dbReference type="Proteomes" id="UP000192368">
    <property type="component" value="Unassembled WGS sequence"/>
</dbReference>
<dbReference type="PRINTS" id="PR00032">
    <property type="entry name" value="HTHARAC"/>
</dbReference>
<evidence type="ECO:0000313" key="5">
    <source>
        <dbReference type="EMBL" id="SMB88614.1"/>
    </source>
</evidence>
<dbReference type="PANTHER" id="PTHR43280">
    <property type="entry name" value="ARAC-FAMILY TRANSCRIPTIONAL REGULATOR"/>
    <property type="match status" value="1"/>
</dbReference>
<keyword evidence="2 5" id="KW-0238">DNA-binding</keyword>
<sequence>MKKIKIQDNYQGSIDDNYIFSFDIQSDSVPTEPLLHKHSRFIYILEGRGKIKIQNKIIDLLPGVIISIAPWQISEIVEVSQELIYYLLVYNFNLINIYVKKEFNIDSENINIINSLYMSNAVSPSAKDSLKIKAVFEDIKDEFGICSINLLSESKQYSTLYGISKFAELLVLYLRNIDEDFQKNNNDLNPDMIFMYMFLNCCNNLNLELISKAFFMSESSISKYIKDLTGVGFYDLLNEMRLFKAKFLLAHTNLTVKDIAYILNYSDPGQLSKIFQERYHLGTKDFKKLQCPESLVNIRLDYRGLKIIEYMYENYDEELDIVSVSNQFKIPPKNINHILIYYIEKNFYNFLNQIRIHKACDLLTETDLSITDISAMVGYNSTKTFSRNFTKILNLTPSEFRSSYTK</sequence>
<evidence type="ECO:0000259" key="4">
    <source>
        <dbReference type="PROSITE" id="PS01124"/>
    </source>
</evidence>
<dbReference type="PROSITE" id="PS00041">
    <property type="entry name" value="HTH_ARAC_FAMILY_1"/>
    <property type="match status" value="1"/>
</dbReference>
<dbReference type="InterPro" id="IPR014710">
    <property type="entry name" value="RmlC-like_jellyroll"/>
</dbReference>
<dbReference type="Pfam" id="PF12833">
    <property type="entry name" value="HTH_18"/>
    <property type="match status" value="2"/>
</dbReference>
<evidence type="ECO:0000313" key="6">
    <source>
        <dbReference type="Proteomes" id="UP000192368"/>
    </source>
</evidence>
<keyword evidence="6" id="KW-1185">Reference proteome</keyword>
<feature type="domain" description="HTH araC/xylS-type" evidence="4">
    <location>
        <begin position="305"/>
        <end position="403"/>
    </location>
</feature>
<dbReference type="InterPro" id="IPR009057">
    <property type="entry name" value="Homeodomain-like_sf"/>
</dbReference>
<dbReference type="Gene3D" id="2.60.120.10">
    <property type="entry name" value="Jelly Rolls"/>
    <property type="match status" value="1"/>
</dbReference>
<proteinExistence type="predicted"/>
<dbReference type="GO" id="GO:0003700">
    <property type="term" value="F:DNA-binding transcription factor activity"/>
    <property type="evidence" value="ECO:0007669"/>
    <property type="project" value="InterPro"/>
</dbReference>
<name>A0A1W1V6H9_PEPAS</name>
<dbReference type="SMART" id="SM00342">
    <property type="entry name" value="HTH_ARAC"/>
    <property type="match status" value="2"/>
</dbReference>
<dbReference type="InterPro" id="IPR020449">
    <property type="entry name" value="Tscrpt_reg_AraC-type_HTH"/>
</dbReference>
<evidence type="ECO:0000256" key="3">
    <source>
        <dbReference type="ARBA" id="ARBA00023163"/>
    </source>
</evidence>
<dbReference type="AlphaFoldDB" id="A0A1W1V6H9"/>
<dbReference type="RefSeq" id="WP_084230972.1">
    <property type="nucleotide sequence ID" value="NZ_FWWR01000009.1"/>
</dbReference>
<keyword evidence="3" id="KW-0804">Transcription</keyword>
<reference evidence="6" key="1">
    <citation type="submission" date="2017-04" db="EMBL/GenBank/DDBJ databases">
        <authorList>
            <person name="Varghese N."/>
            <person name="Submissions S."/>
        </authorList>
    </citation>
    <scope>NUCLEOTIDE SEQUENCE [LARGE SCALE GENOMIC DNA]</scope>
    <source>
        <strain evidence="6">DSM 20463</strain>
    </source>
</reference>
<dbReference type="InterPro" id="IPR018060">
    <property type="entry name" value="HTH_AraC"/>
</dbReference>
<dbReference type="OrthoDB" id="94877at2"/>
<dbReference type="SUPFAM" id="SSF46689">
    <property type="entry name" value="Homeodomain-like"/>
    <property type="match status" value="2"/>
</dbReference>
<evidence type="ECO:0000256" key="1">
    <source>
        <dbReference type="ARBA" id="ARBA00023015"/>
    </source>
</evidence>
<protein>
    <submittedName>
        <fullName evidence="5">AraC-type DNA-binding protein</fullName>
    </submittedName>
</protein>
<dbReference type="PANTHER" id="PTHR43280:SF28">
    <property type="entry name" value="HTH-TYPE TRANSCRIPTIONAL ACTIVATOR RHAS"/>
    <property type="match status" value="1"/>
</dbReference>
<dbReference type="GO" id="GO:0043565">
    <property type="term" value="F:sequence-specific DNA binding"/>
    <property type="evidence" value="ECO:0007669"/>
    <property type="project" value="InterPro"/>
</dbReference>
<accession>A0A1W1V6H9</accession>
<dbReference type="PROSITE" id="PS01124">
    <property type="entry name" value="HTH_ARAC_FAMILY_2"/>
    <property type="match status" value="2"/>
</dbReference>
<dbReference type="SUPFAM" id="SSF51182">
    <property type="entry name" value="RmlC-like cupins"/>
    <property type="match status" value="1"/>
</dbReference>
<keyword evidence="1" id="KW-0805">Transcription regulation</keyword>
<dbReference type="EMBL" id="FWWR01000009">
    <property type="protein sequence ID" value="SMB88614.1"/>
    <property type="molecule type" value="Genomic_DNA"/>
</dbReference>